<feature type="compositionally biased region" description="Basic and acidic residues" evidence="11">
    <location>
        <begin position="1"/>
        <end position="18"/>
    </location>
</feature>
<evidence type="ECO:0000256" key="9">
    <source>
        <dbReference type="ARBA" id="ARBA00023004"/>
    </source>
</evidence>
<dbReference type="InterPro" id="IPR006593">
    <property type="entry name" value="Cyt_b561/ferric_Rdtase_TM"/>
</dbReference>
<evidence type="ECO:0000256" key="6">
    <source>
        <dbReference type="ARBA" id="ARBA00022723"/>
    </source>
</evidence>
<keyword evidence="5 12" id="KW-0812">Transmembrane</keyword>
<keyword evidence="4" id="KW-0349">Heme</keyword>
<keyword evidence="6" id="KW-0479">Metal-binding</keyword>
<dbReference type="CDD" id="cd08761">
    <property type="entry name" value="Cyt_b561_CYB561D2_like"/>
    <property type="match status" value="1"/>
</dbReference>
<keyword evidence="15" id="KW-1185">Reference proteome</keyword>
<dbReference type="OrthoDB" id="432881at2759"/>
<evidence type="ECO:0000256" key="1">
    <source>
        <dbReference type="ARBA" id="ARBA00001970"/>
    </source>
</evidence>
<name>A0A8H5BWF6_9AGAR</name>
<keyword evidence="9" id="KW-0408">Iron</keyword>
<reference evidence="14 15" key="1">
    <citation type="journal article" date="2020" name="ISME J.">
        <title>Uncovering the hidden diversity of litter-decomposition mechanisms in mushroom-forming fungi.</title>
        <authorList>
            <person name="Floudas D."/>
            <person name="Bentzer J."/>
            <person name="Ahren D."/>
            <person name="Johansson T."/>
            <person name="Persson P."/>
            <person name="Tunlid A."/>
        </authorList>
    </citation>
    <scope>NUCLEOTIDE SEQUENCE [LARGE SCALE GENOMIC DNA]</scope>
    <source>
        <strain evidence="14 15">CBS 101986</strain>
    </source>
</reference>
<proteinExistence type="predicted"/>
<dbReference type="EMBL" id="JAACJJ010000001">
    <property type="protein sequence ID" value="KAF5330675.1"/>
    <property type="molecule type" value="Genomic_DNA"/>
</dbReference>
<dbReference type="GO" id="GO:0046872">
    <property type="term" value="F:metal ion binding"/>
    <property type="evidence" value="ECO:0007669"/>
    <property type="project" value="UniProtKB-KW"/>
</dbReference>
<evidence type="ECO:0000256" key="4">
    <source>
        <dbReference type="ARBA" id="ARBA00022617"/>
    </source>
</evidence>
<sequence length="291" mass="31898">MATQERSPETAGGDRDTYKPLPRSPSPLSLPASLNPATSPAAPLPESPTRESAQTLQPMEHDDHLKTEARAGDTTYRHIALVSMTSADVKIGASVIMAVTWTMVLFNSPTAVGWFALHPPLQTLAILFLTYGIVTLQPTNQPKTKAAGLVRHQILVFVLAFPSLLLGTFAVSYNKWLRGADHFTTWHGTIGILCMVWLLFQILLGAGSVWNGGSLFGGGLKAKGVWKYHRVSGYILFPLMLLTINLGGAWSFWSAKYSVWIVRFVAFTLAPLAVMAGVYLRVRTFKMPIFK</sequence>
<keyword evidence="8 12" id="KW-1133">Transmembrane helix</keyword>
<evidence type="ECO:0000256" key="5">
    <source>
        <dbReference type="ARBA" id="ARBA00022692"/>
    </source>
</evidence>
<feature type="region of interest" description="Disordered" evidence="11">
    <location>
        <begin position="1"/>
        <end position="63"/>
    </location>
</feature>
<evidence type="ECO:0000313" key="15">
    <source>
        <dbReference type="Proteomes" id="UP000567179"/>
    </source>
</evidence>
<feature type="transmembrane region" description="Helical" evidence="12">
    <location>
        <begin position="185"/>
        <end position="210"/>
    </location>
</feature>
<keyword evidence="10 12" id="KW-0472">Membrane</keyword>
<comment type="subcellular location">
    <subcellularLocation>
        <location evidence="2">Membrane</location>
        <topology evidence="2">Multi-pass membrane protein</topology>
    </subcellularLocation>
</comment>
<feature type="domain" description="Cytochrome b561" evidence="13">
    <location>
        <begin position="118"/>
        <end position="248"/>
    </location>
</feature>
<evidence type="ECO:0000256" key="7">
    <source>
        <dbReference type="ARBA" id="ARBA00022982"/>
    </source>
</evidence>
<feature type="transmembrane region" description="Helical" evidence="12">
    <location>
        <begin position="259"/>
        <end position="282"/>
    </location>
</feature>
<feature type="transmembrane region" description="Helical" evidence="12">
    <location>
        <begin position="231"/>
        <end position="253"/>
    </location>
</feature>
<protein>
    <recommendedName>
        <fullName evidence="13">Cytochrome b561 domain-containing protein</fullName>
    </recommendedName>
</protein>
<dbReference type="Proteomes" id="UP000567179">
    <property type="component" value="Unassembled WGS sequence"/>
</dbReference>
<keyword evidence="7" id="KW-0249">Electron transport</keyword>
<gene>
    <name evidence="14" type="ORF">D9619_005882</name>
</gene>
<feature type="compositionally biased region" description="Low complexity" evidence="11">
    <location>
        <begin position="26"/>
        <end position="41"/>
    </location>
</feature>
<dbReference type="InterPro" id="IPR045150">
    <property type="entry name" value="CYB561D1/2"/>
</dbReference>
<comment type="caution">
    <text evidence="14">The sequence shown here is derived from an EMBL/GenBank/DDBJ whole genome shotgun (WGS) entry which is preliminary data.</text>
</comment>
<organism evidence="14 15">
    <name type="scientific">Psilocybe cf. subviscida</name>
    <dbReference type="NCBI Taxonomy" id="2480587"/>
    <lineage>
        <taxon>Eukaryota</taxon>
        <taxon>Fungi</taxon>
        <taxon>Dikarya</taxon>
        <taxon>Basidiomycota</taxon>
        <taxon>Agaricomycotina</taxon>
        <taxon>Agaricomycetes</taxon>
        <taxon>Agaricomycetidae</taxon>
        <taxon>Agaricales</taxon>
        <taxon>Agaricineae</taxon>
        <taxon>Strophariaceae</taxon>
        <taxon>Psilocybe</taxon>
    </lineage>
</organism>
<evidence type="ECO:0000256" key="2">
    <source>
        <dbReference type="ARBA" id="ARBA00004141"/>
    </source>
</evidence>
<evidence type="ECO:0000256" key="12">
    <source>
        <dbReference type="SAM" id="Phobius"/>
    </source>
</evidence>
<evidence type="ECO:0000256" key="3">
    <source>
        <dbReference type="ARBA" id="ARBA00022448"/>
    </source>
</evidence>
<dbReference type="Pfam" id="PF03188">
    <property type="entry name" value="Cytochrom_B561"/>
    <property type="match status" value="1"/>
</dbReference>
<evidence type="ECO:0000256" key="8">
    <source>
        <dbReference type="ARBA" id="ARBA00022989"/>
    </source>
</evidence>
<dbReference type="GO" id="GO:0140575">
    <property type="term" value="F:transmembrane monodehydroascorbate reductase activity"/>
    <property type="evidence" value="ECO:0007669"/>
    <property type="project" value="InterPro"/>
</dbReference>
<dbReference type="Gene3D" id="1.20.120.1770">
    <property type="match status" value="1"/>
</dbReference>
<dbReference type="PANTHER" id="PTHR15422">
    <property type="entry name" value="OS05G0565100 PROTEIN"/>
    <property type="match status" value="1"/>
</dbReference>
<dbReference type="PANTHER" id="PTHR15422:SF45">
    <property type="entry name" value="CYTOCHROME B561 DOMAIN-CONTAINING PROTEIN"/>
    <property type="match status" value="1"/>
</dbReference>
<feature type="transmembrane region" description="Helical" evidence="12">
    <location>
        <begin position="112"/>
        <end position="134"/>
    </location>
</feature>
<evidence type="ECO:0000256" key="10">
    <source>
        <dbReference type="ARBA" id="ARBA00023136"/>
    </source>
</evidence>
<dbReference type="GO" id="GO:0016020">
    <property type="term" value="C:membrane"/>
    <property type="evidence" value="ECO:0007669"/>
    <property type="project" value="UniProtKB-SubCell"/>
</dbReference>
<feature type="transmembrane region" description="Helical" evidence="12">
    <location>
        <begin position="87"/>
        <end position="106"/>
    </location>
</feature>
<keyword evidence="3" id="KW-0813">Transport</keyword>
<comment type="cofactor">
    <cofactor evidence="1">
        <name>heme b</name>
        <dbReference type="ChEBI" id="CHEBI:60344"/>
    </cofactor>
</comment>
<dbReference type="AlphaFoldDB" id="A0A8H5BWF6"/>
<evidence type="ECO:0000313" key="14">
    <source>
        <dbReference type="EMBL" id="KAF5330675.1"/>
    </source>
</evidence>
<feature type="transmembrane region" description="Helical" evidence="12">
    <location>
        <begin position="154"/>
        <end position="173"/>
    </location>
</feature>
<accession>A0A8H5BWF6</accession>
<evidence type="ECO:0000256" key="11">
    <source>
        <dbReference type="SAM" id="MobiDB-lite"/>
    </source>
</evidence>
<evidence type="ECO:0000259" key="13">
    <source>
        <dbReference type="Pfam" id="PF03188"/>
    </source>
</evidence>